<reference evidence="1 2" key="1">
    <citation type="submission" date="2023-08" db="EMBL/GenBank/DDBJ databases">
        <authorList>
            <person name="Joshi A."/>
            <person name="Thite S."/>
        </authorList>
    </citation>
    <scope>NUCLEOTIDE SEQUENCE [LARGE SCALE GENOMIC DNA]</scope>
    <source>
        <strain evidence="1 2">1E1</strain>
    </source>
</reference>
<sequence>MTFQLERIELVIFDWDGTVMDSVGRIVSAMQTAARLTALPVPSAHAVKQIIGLSLDLAFTTLFPKLTAAQHQLLFEHYREQYVERDPTPTPMFEGAEALFGQLRQQQKQLAVATGKARKGLDRIFAETGLAHYFATTRCADDAKSKPDPDMLLQILAETRLQPEQALMIGDTSHDMKMAEQAGIPRIGVTHGVHGAEVLSQYQPVAVVNDLPQLQRLLTQPAMAFPV</sequence>
<organism evidence="1 2">
    <name type="scientific">Alkalimonas delamerensis</name>
    <dbReference type="NCBI Taxonomy" id="265981"/>
    <lineage>
        <taxon>Bacteria</taxon>
        <taxon>Pseudomonadati</taxon>
        <taxon>Pseudomonadota</taxon>
        <taxon>Gammaproteobacteria</taxon>
        <taxon>Alkalimonas</taxon>
    </lineage>
</organism>
<dbReference type="PANTHER" id="PTHR43434">
    <property type="entry name" value="PHOSPHOGLYCOLATE PHOSPHATASE"/>
    <property type="match status" value="1"/>
</dbReference>
<dbReference type="InterPro" id="IPR036412">
    <property type="entry name" value="HAD-like_sf"/>
</dbReference>
<dbReference type="InterPro" id="IPR050155">
    <property type="entry name" value="HAD-like_hydrolase_sf"/>
</dbReference>
<dbReference type="Gene3D" id="1.10.150.240">
    <property type="entry name" value="Putative phosphatase, domain 2"/>
    <property type="match status" value="1"/>
</dbReference>
<dbReference type="SFLD" id="SFLDS00003">
    <property type="entry name" value="Haloacid_Dehalogenase"/>
    <property type="match status" value="1"/>
</dbReference>
<evidence type="ECO:0000313" key="2">
    <source>
        <dbReference type="Proteomes" id="UP001236258"/>
    </source>
</evidence>
<dbReference type="Pfam" id="PF13419">
    <property type="entry name" value="HAD_2"/>
    <property type="match status" value="1"/>
</dbReference>
<gene>
    <name evidence="1" type="ORF">Q3O59_10420</name>
</gene>
<dbReference type="InterPro" id="IPR041492">
    <property type="entry name" value="HAD_2"/>
</dbReference>
<keyword evidence="1" id="KW-0378">Hydrolase</keyword>
<dbReference type="InterPro" id="IPR023198">
    <property type="entry name" value="PGP-like_dom2"/>
</dbReference>
<comment type="caution">
    <text evidence="1">The sequence shown here is derived from an EMBL/GenBank/DDBJ whole genome shotgun (WGS) entry which is preliminary data.</text>
</comment>
<dbReference type="PANTHER" id="PTHR43434:SF24">
    <property type="entry name" value="HYDROLASE-RELATED"/>
    <property type="match status" value="1"/>
</dbReference>
<keyword evidence="1" id="KW-0560">Oxidoreductase</keyword>
<dbReference type="GO" id="GO:0016491">
    <property type="term" value="F:oxidoreductase activity"/>
    <property type="evidence" value="ECO:0007669"/>
    <property type="project" value="UniProtKB-KW"/>
</dbReference>
<dbReference type="NCBIfam" id="TIGR01509">
    <property type="entry name" value="HAD-SF-IA-v3"/>
    <property type="match status" value="1"/>
</dbReference>
<dbReference type="SFLD" id="SFLDG01135">
    <property type="entry name" value="C1.5.6:_HAD__Beta-PGM__Phospha"/>
    <property type="match status" value="1"/>
</dbReference>
<name>A0ABT9GR37_9GAMM</name>
<dbReference type="GO" id="GO:0016787">
    <property type="term" value="F:hydrolase activity"/>
    <property type="evidence" value="ECO:0007669"/>
    <property type="project" value="UniProtKB-KW"/>
</dbReference>
<protein>
    <submittedName>
        <fullName evidence="1">HAD-IA family hydrolase</fullName>
    </submittedName>
</protein>
<dbReference type="Gene3D" id="3.40.50.1000">
    <property type="entry name" value="HAD superfamily/HAD-like"/>
    <property type="match status" value="1"/>
</dbReference>
<evidence type="ECO:0000313" key="1">
    <source>
        <dbReference type="EMBL" id="MDP4529438.1"/>
    </source>
</evidence>
<dbReference type="Proteomes" id="UP001236258">
    <property type="component" value="Unassembled WGS sequence"/>
</dbReference>
<dbReference type="RefSeq" id="WP_305945525.1">
    <property type="nucleotide sequence ID" value="NZ_JAUZVY010000004.1"/>
</dbReference>
<dbReference type="NCBIfam" id="TIGR01549">
    <property type="entry name" value="HAD-SF-IA-v1"/>
    <property type="match status" value="1"/>
</dbReference>
<dbReference type="SFLD" id="SFLDG01129">
    <property type="entry name" value="C1.5:_HAD__Beta-PGM__Phosphata"/>
    <property type="match status" value="1"/>
</dbReference>
<dbReference type="SUPFAM" id="SSF56784">
    <property type="entry name" value="HAD-like"/>
    <property type="match status" value="1"/>
</dbReference>
<dbReference type="InterPro" id="IPR006439">
    <property type="entry name" value="HAD-SF_hydro_IA"/>
</dbReference>
<proteinExistence type="predicted"/>
<keyword evidence="2" id="KW-1185">Reference proteome</keyword>
<dbReference type="InterPro" id="IPR023214">
    <property type="entry name" value="HAD_sf"/>
</dbReference>
<dbReference type="EMBL" id="JAUZVY010000004">
    <property type="protein sequence ID" value="MDP4529438.1"/>
    <property type="molecule type" value="Genomic_DNA"/>
</dbReference>
<accession>A0ABT9GR37</accession>